<dbReference type="InterPro" id="IPR054612">
    <property type="entry name" value="Phage_capsid-like_C"/>
</dbReference>
<comment type="subcellular location">
    <subcellularLocation>
        <location evidence="1">Virion</location>
    </subcellularLocation>
</comment>
<dbReference type="Gene3D" id="3.30.2320.10">
    <property type="entry name" value="hypothetical protein PF0899 domain"/>
    <property type="match status" value="1"/>
</dbReference>
<protein>
    <submittedName>
        <fullName evidence="3">Phage major capsid protein</fullName>
    </submittedName>
</protein>
<dbReference type="Pfam" id="PF05065">
    <property type="entry name" value="Phage_capsid"/>
    <property type="match status" value="1"/>
</dbReference>
<dbReference type="Proteomes" id="UP001596116">
    <property type="component" value="Unassembled WGS sequence"/>
</dbReference>
<organism evidence="3 4">
    <name type="scientific">Hyphococcus aureus</name>
    <dbReference type="NCBI Taxonomy" id="2666033"/>
    <lineage>
        <taxon>Bacteria</taxon>
        <taxon>Pseudomonadati</taxon>
        <taxon>Pseudomonadota</taxon>
        <taxon>Alphaproteobacteria</taxon>
        <taxon>Parvularculales</taxon>
        <taxon>Parvularculaceae</taxon>
        <taxon>Hyphococcus</taxon>
    </lineage>
</organism>
<evidence type="ECO:0000259" key="2">
    <source>
        <dbReference type="Pfam" id="PF05065"/>
    </source>
</evidence>
<evidence type="ECO:0000313" key="3">
    <source>
        <dbReference type="EMBL" id="MFC6036015.1"/>
    </source>
</evidence>
<reference evidence="3 4" key="1">
    <citation type="submission" date="2024-09" db="EMBL/GenBank/DDBJ databases">
        <authorList>
            <person name="Zhang Z.-H."/>
        </authorList>
    </citation>
    <scope>NUCLEOTIDE SEQUENCE [LARGE SCALE GENOMIC DNA]</scope>
    <source>
        <strain evidence="3 4">HHTR114</strain>
    </source>
</reference>
<dbReference type="Gene3D" id="3.30.2400.10">
    <property type="entry name" value="Major capsid protein gp5"/>
    <property type="match status" value="1"/>
</dbReference>
<proteinExistence type="predicted"/>
<dbReference type="EMBL" id="JBHPON010000002">
    <property type="protein sequence ID" value="MFC6036015.1"/>
    <property type="molecule type" value="Genomic_DNA"/>
</dbReference>
<dbReference type="SUPFAM" id="SSF56563">
    <property type="entry name" value="Major capsid protein gp5"/>
    <property type="match status" value="1"/>
</dbReference>
<sequence length="415" mass="44752">MTIETKAEAPNAEIRGAMREFLSAFETFKDANDERLAALEAKSADDIVLNEKIERINDAVSEQKAAVDRLALKQGRPSIGAAARPNAIIEPDERKAAFMRYMRVGDATSVASLESKSVNAGTDSEGGYLAPEEVERLITAAVKDISPIRQIASVRDIGGNVFRKPVSNGDAVAGWVAETTARGTATTAPTLTAIDFPTMELYAMPAASQTLLDDAIVDIEQWLADEVQTEFAVQESAAFISGNGTTAPKGILSYTIAADASKTATQIGYLPSGADGAFAASNPSDALLDLIYAPKQAYRANGRFLMNRSVVGALRKFKDSEGNYLWQPNDEPGEPARLMGYPVTEAEDMPDIASDSHSIAFGDFRRGYLIVDRVGVRVLRDPYSSKPYVLFYTTKRVGGGVQDYDAFKFLKFAAS</sequence>
<keyword evidence="4" id="KW-1185">Reference proteome</keyword>
<comment type="caution">
    <text evidence="3">The sequence shown here is derived from an EMBL/GenBank/DDBJ whole genome shotgun (WGS) entry which is preliminary data.</text>
</comment>
<evidence type="ECO:0000256" key="1">
    <source>
        <dbReference type="ARBA" id="ARBA00004328"/>
    </source>
</evidence>
<accession>A0ABW1KXB6</accession>
<dbReference type="InterPro" id="IPR024455">
    <property type="entry name" value="Phage_capsid"/>
</dbReference>
<dbReference type="NCBIfam" id="TIGR01554">
    <property type="entry name" value="major_cap_HK97"/>
    <property type="match status" value="1"/>
</dbReference>
<evidence type="ECO:0000313" key="4">
    <source>
        <dbReference type="Proteomes" id="UP001596116"/>
    </source>
</evidence>
<name>A0ABW1KXB6_9PROT</name>
<feature type="domain" description="Phage capsid-like C-terminal" evidence="2">
    <location>
        <begin position="126"/>
        <end position="412"/>
    </location>
</feature>
<dbReference type="RefSeq" id="WP_379882758.1">
    <property type="nucleotide sequence ID" value="NZ_JBHPON010000002.1"/>
</dbReference>
<gene>
    <name evidence="3" type="ORF">ACFMB1_10700</name>
</gene>